<proteinExistence type="predicted"/>
<dbReference type="Proteomes" id="UP000191612">
    <property type="component" value="Unassembled WGS sequence"/>
</dbReference>
<feature type="compositionally biased region" description="Basic and acidic residues" evidence="2">
    <location>
        <begin position="30"/>
        <end position="39"/>
    </location>
</feature>
<comment type="caution">
    <text evidence="3">The sequence shown here is derived from an EMBL/GenBank/DDBJ whole genome shotgun (WGS) entry which is preliminary data.</text>
</comment>
<accession>A0A1V6QVF0</accession>
<reference evidence="4" key="1">
    <citation type="journal article" date="2017" name="Nat. Microbiol.">
        <title>Global analysis of biosynthetic gene clusters reveals vast potential of secondary metabolite production in Penicillium species.</title>
        <authorList>
            <person name="Nielsen J.C."/>
            <person name="Grijseels S."/>
            <person name="Prigent S."/>
            <person name="Ji B."/>
            <person name="Dainat J."/>
            <person name="Nielsen K.F."/>
            <person name="Frisvad J.C."/>
            <person name="Workman M."/>
            <person name="Nielsen J."/>
        </authorList>
    </citation>
    <scope>NUCLEOTIDE SEQUENCE [LARGE SCALE GENOMIC DNA]</scope>
    <source>
        <strain evidence="4">IBT 29525</strain>
    </source>
</reference>
<evidence type="ECO:0000313" key="4">
    <source>
        <dbReference type="Proteomes" id="UP000191612"/>
    </source>
</evidence>
<feature type="compositionally biased region" description="Polar residues" evidence="2">
    <location>
        <begin position="58"/>
        <end position="70"/>
    </location>
</feature>
<evidence type="ECO:0000313" key="3">
    <source>
        <dbReference type="EMBL" id="OQD92906.1"/>
    </source>
</evidence>
<dbReference type="EMBL" id="MDYO01000036">
    <property type="protein sequence ID" value="OQD92906.1"/>
    <property type="molecule type" value="Genomic_DNA"/>
</dbReference>
<feature type="region of interest" description="Disordered" evidence="2">
    <location>
        <begin position="1"/>
        <end position="87"/>
    </location>
</feature>
<evidence type="ECO:0000256" key="2">
    <source>
        <dbReference type="SAM" id="MobiDB-lite"/>
    </source>
</evidence>
<feature type="compositionally biased region" description="Basic residues" evidence="2">
    <location>
        <begin position="10"/>
        <end position="20"/>
    </location>
</feature>
<keyword evidence="4" id="KW-1185">Reference proteome</keyword>
<dbReference type="AlphaFoldDB" id="A0A1V6QVF0"/>
<feature type="coiled-coil region" evidence="1">
    <location>
        <begin position="146"/>
        <end position="180"/>
    </location>
</feature>
<name>A0A1V6QVF0_9EURO</name>
<organism evidence="3 4">
    <name type="scientific">Penicillium solitum</name>
    <dbReference type="NCBI Taxonomy" id="60172"/>
    <lineage>
        <taxon>Eukaryota</taxon>
        <taxon>Fungi</taxon>
        <taxon>Dikarya</taxon>
        <taxon>Ascomycota</taxon>
        <taxon>Pezizomycotina</taxon>
        <taxon>Eurotiomycetes</taxon>
        <taxon>Eurotiomycetidae</taxon>
        <taxon>Eurotiales</taxon>
        <taxon>Aspergillaceae</taxon>
        <taxon>Penicillium</taxon>
    </lineage>
</organism>
<gene>
    <name evidence="3" type="ORF">PENSOL_c036G00598</name>
</gene>
<keyword evidence="1" id="KW-0175">Coiled coil</keyword>
<sequence length="183" mass="20755">MYSREAICKPHARGTRRRGCCRTTASSQDSADHETKELEIGQTPPVHDAFDHPPPPSAANTDLLLTSPTQEPMFPQGNEPSSVAKPDTAYKKPLESRLPVRTAFPTTTALKVVLLRSRASLNDEEKKHGEKAAPESNEILRVKDKVDTLKIKLEDVKWEYERTKAEFEAHEQERVEFRTRHRS</sequence>
<protein>
    <submittedName>
        <fullName evidence="3">Uncharacterized protein</fullName>
    </submittedName>
</protein>
<evidence type="ECO:0000256" key="1">
    <source>
        <dbReference type="SAM" id="Coils"/>
    </source>
</evidence>